<feature type="compositionally biased region" description="Low complexity" evidence="4">
    <location>
        <begin position="395"/>
        <end position="404"/>
    </location>
</feature>
<evidence type="ECO:0000313" key="7">
    <source>
        <dbReference type="WBParaSite" id="maker-uti_cns_0048212-snap-gene-0.4-mRNA-1"/>
    </source>
</evidence>
<reference evidence="7" key="1">
    <citation type="submission" date="2016-11" db="UniProtKB">
        <authorList>
            <consortium name="WormBaseParasite"/>
        </authorList>
    </citation>
    <scope>IDENTIFICATION</scope>
</reference>
<feature type="region of interest" description="Disordered" evidence="4">
    <location>
        <begin position="171"/>
        <end position="245"/>
    </location>
</feature>
<dbReference type="WBParaSite" id="maker-uti_cns_0048212-snap-gene-0.4-mRNA-1">
    <property type="protein sequence ID" value="maker-uti_cns_0048212-snap-gene-0.4-mRNA-1"/>
    <property type="gene ID" value="maker-uti_cns_0048212-snap-gene-0.4"/>
</dbReference>
<dbReference type="PANTHER" id="PTHR15856">
    <property type="entry name" value="PHD FINGER PROTEIN 20-RELATED"/>
    <property type="match status" value="1"/>
</dbReference>
<keyword evidence="2" id="KW-0677">Repeat</keyword>
<evidence type="ECO:0000256" key="3">
    <source>
        <dbReference type="ARBA" id="ARBA00023242"/>
    </source>
</evidence>
<dbReference type="Pfam" id="PF20826">
    <property type="entry name" value="PHD_5"/>
    <property type="match status" value="1"/>
</dbReference>
<evidence type="ECO:0000259" key="5">
    <source>
        <dbReference type="Pfam" id="PF02301"/>
    </source>
</evidence>
<evidence type="ECO:0000256" key="4">
    <source>
        <dbReference type="SAM" id="MobiDB-lite"/>
    </source>
</evidence>
<dbReference type="GO" id="GO:0044545">
    <property type="term" value="C:NSL complex"/>
    <property type="evidence" value="ECO:0007669"/>
    <property type="project" value="TreeGrafter"/>
</dbReference>
<evidence type="ECO:0000256" key="1">
    <source>
        <dbReference type="ARBA" id="ARBA00004123"/>
    </source>
</evidence>
<dbReference type="GO" id="GO:0006357">
    <property type="term" value="P:regulation of transcription by RNA polymerase II"/>
    <property type="evidence" value="ECO:0007669"/>
    <property type="project" value="TreeGrafter"/>
</dbReference>
<organism evidence="6 7">
    <name type="scientific">Macrostomum lignano</name>
    <dbReference type="NCBI Taxonomy" id="282301"/>
    <lineage>
        <taxon>Eukaryota</taxon>
        <taxon>Metazoa</taxon>
        <taxon>Spiralia</taxon>
        <taxon>Lophotrochozoa</taxon>
        <taxon>Platyhelminthes</taxon>
        <taxon>Rhabditophora</taxon>
        <taxon>Macrostomorpha</taxon>
        <taxon>Macrostomida</taxon>
        <taxon>Macrostomidae</taxon>
        <taxon>Macrostomum</taxon>
    </lineage>
</organism>
<evidence type="ECO:0000256" key="2">
    <source>
        <dbReference type="ARBA" id="ARBA00022737"/>
    </source>
</evidence>
<dbReference type="PANTHER" id="PTHR15856:SF51">
    <property type="entry name" value="MBD-R2"/>
    <property type="match status" value="1"/>
</dbReference>
<name>A0A1I8JJ60_9PLAT</name>
<feature type="compositionally biased region" description="Basic residues" evidence="4">
    <location>
        <begin position="428"/>
        <end position="437"/>
    </location>
</feature>
<feature type="compositionally biased region" description="Polar residues" evidence="4">
    <location>
        <begin position="456"/>
        <end position="466"/>
    </location>
</feature>
<dbReference type="Proteomes" id="UP000095280">
    <property type="component" value="Unplaced"/>
</dbReference>
<dbReference type="InterPro" id="IPR013083">
    <property type="entry name" value="Znf_RING/FYVE/PHD"/>
</dbReference>
<feature type="region of interest" description="Disordered" evidence="4">
    <location>
        <begin position="390"/>
        <end position="466"/>
    </location>
</feature>
<keyword evidence="3" id="KW-0539">Nucleus</keyword>
<dbReference type="Pfam" id="PF02301">
    <property type="entry name" value="HORMA"/>
    <property type="match status" value="1"/>
</dbReference>
<dbReference type="InterPro" id="IPR036570">
    <property type="entry name" value="HORMA_dom_sf"/>
</dbReference>
<feature type="compositionally biased region" description="Acidic residues" evidence="4">
    <location>
        <begin position="230"/>
        <end position="244"/>
    </location>
</feature>
<dbReference type="GO" id="GO:0005634">
    <property type="term" value="C:nucleus"/>
    <property type="evidence" value="ECO:0007669"/>
    <property type="project" value="UniProtKB-SubCell"/>
</dbReference>
<evidence type="ECO:0000313" key="6">
    <source>
        <dbReference type="Proteomes" id="UP000095280"/>
    </source>
</evidence>
<feature type="compositionally biased region" description="Basic residues" evidence="4">
    <location>
        <begin position="8"/>
        <end position="31"/>
    </location>
</feature>
<dbReference type="AlphaFoldDB" id="A0A1I8JJ60"/>
<accession>A0A1I8JJ60</accession>
<feature type="compositionally biased region" description="Low complexity" evidence="4">
    <location>
        <begin position="198"/>
        <end position="213"/>
    </location>
</feature>
<dbReference type="InterPro" id="IPR043449">
    <property type="entry name" value="PHF20-like"/>
</dbReference>
<feature type="compositionally biased region" description="Polar residues" evidence="4">
    <location>
        <begin position="216"/>
        <end position="225"/>
    </location>
</feature>
<dbReference type="Gene3D" id="3.30.40.10">
    <property type="entry name" value="Zinc/RING finger domain, C3HC4 (zinc finger)"/>
    <property type="match status" value="1"/>
</dbReference>
<protein>
    <submittedName>
        <fullName evidence="7">HORMA domain-containing protein</fullName>
    </submittedName>
</protein>
<keyword evidence="6" id="KW-1185">Reference proteome</keyword>
<dbReference type="SUPFAM" id="SSF57903">
    <property type="entry name" value="FYVE/PHD zinc finger"/>
    <property type="match status" value="1"/>
</dbReference>
<dbReference type="InterPro" id="IPR011011">
    <property type="entry name" value="Znf_FYVE_PHD"/>
</dbReference>
<dbReference type="Gene3D" id="3.30.900.10">
    <property type="entry name" value="HORMA domain"/>
    <property type="match status" value="1"/>
</dbReference>
<comment type="subcellular location">
    <subcellularLocation>
        <location evidence="1">Nucleus</location>
    </subcellularLocation>
</comment>
<proteinExistence type="predicted"/>
<dbReference type="InterPro" id="IPR003511">
    <property type="entry name" value="HORMA_dom"/>
</dbReference>
<feature type="compositionally biased region" description="Polar residues" evidence="4">
    <location>
        <begin position="32"/>
        <end position="46"/>
    </location>
</feature>
<feature type="compositionally biased region" description="Polar residues" evidence="4">
    <location>
        <begin position="174"/>
        <end position="184"/>
    </location>
</feature>
<feature type="region of interest" description="Disordered" evidence="4">
    <location>
        <begin position="1"/>
        <end position="46"/>
    </location>
</feature>
<feature type="domain" description="HORMA" evidence="5">
    <location>
        <begin position="107"/>
        <end position="159"/>
    </location>
</feature>
<sequence>QESAPKPTRIRPKTTRIRSKTHQNSHPKPTKIHFQNPQKSGSKPTRTTTIHCPTICYFYSQLKILLHYIFQLKKAMVGSLVEAYYFKFDYFIIDGGQDGISVNVHRETVAPLTDNVVMKMRLFYNENTPDEYEPPGFRADPDSPARLPEEEIELRLGDVFHMMLSTGRDYFRDSASNKSNSKRQQQGKKARPNKQLTPASGAAAAAVSPSEVSELSDANNNNLSGSAVADNEEAGDIGDDEEEELSVRCPCERDADMGIMIRCEACELWQHAVCFGILRESEAPPVHYCEVCIESKFLCETGNLADNSHDQLLQRMRAPVERRSFCLVRAALNALLELNDPVTPGRLSERLSVPVQSAGTGAGASDYVIDRVLLRRQLLPKFFGRACRSGGAGGFEESSSKASADSNAEVAMEDQRKKQPEAGQTAGGRKRPGRPPGKRGAGAGYDAKIEARRWRQQQTRPLRQRC</sequence>